<dbReference type="PANTHER" id="PTHR36868">
    <property type="entry name" value="NUTRITIONALLY-REGULATED ADIPOSE AND CARDIAC ENRICHED PROTEIN HOMOLOG"/>
    <property type="match status" value="1"/>
</dbReference>
<dbReference type="Proteomes" id="UP000248481">
    <property type="component" value="Chromosome 9"/>
</dbReference>
<dbReference type="GeneID" id="110571766"/>
<feature type="region of interest" description="Disordered" evidence="1">
    <location>
        <begin position="1"/>
        <end position="103"/>
    </location>
</feature>
<dbReference type="RefSeq" id="XP_021535606.1">
    <property type="nucleotide sequence ID" value="XM_021679931.1"/>
</dbReference>
<dbReference type="STRING" id="29088.A0A2Y9G9B7"/>
<protein>
    <submittedName>
        <fullName evidence="4">Nutritionally-regulated adipose and cardiac enriched protein homolog</fullName>
    </submittedName>
</protein>
<reference evidence="4" key="1">
    <citation type="submission" date="2025-08" db="UniProtKB">
        <authorList>
            <consortium name="RefSeq"/>
        </authorList>
    </citation>
    <scope>IDENTIFICATION</scope>
    <source>
        <tissue evidence="4">Blood</tissue>
    </source>
</reference>
<keyword evidence="2" id="KW-0812">Transmembrane</keyword>
<evidence type="ECO:0000256" key="2">
    <source>
        <dbReference type="SAM" id="Phobius"/>
    </source>
</evidence>
<keyword evidence="2" id="KW-0472">Membrane</keyword>
<name>A0A2Y9G9B7_NEOSC</name>
<feature type="compositionally biased region" description="Low complexity" evidence="1">
    <location>
        <begin position="88"/>
        <end position="103"/>
    </location>
</feature>
<organism evidence="3 4">
    <name type="scientific">Neomonachus schauinslandi</name>
    <name type="common">Hawaiian monk seal</name>
    <name type="synonym">Monachus schauinslandi</name>
    <dbReference type="NCBI Taxonomy" id="29088"/>
    <lineage>
        <taxon>Eukaryota</taxon>
        <taxon>Metazoa</taxon>
        <taxon>Chordata</taxon>
        <taxon>Craniata</taxon>
        <taxon>Vertebrata</taxon>
        <taxon>Euteleostomi</taxon>
        <taxon>Mammalia</taxon>
        <taxon>Eutheria</taxon>
        <taxon>Laurasiatheria</taxon>
        <taxon>Carnivora</taxon>
        <taxon>Caniformia</taxon>
        <taxon>Pinnipedia</taxon>
        <taxon>Phocidae</taxon>
        <taxon>Monachinae</taxon>
        <taxon>Monachini</taxon>
        <taxon>Neomonachus</taxon>
    </lineage>
</organism>
<dbReference type="GO" id="GO:0005886">
    <property type="term" value="C:plasma membrane"/>
    <property type="evidence" value="ECO:0007669"/>
    <property type="project" value="TreeGrafter"/>
</dbReference>
<dbReference type="KEGG" id="nsu:110571766"/>
<dbReference type="AlphaFoldDB" id="A0A2Y9G9B7"/>
<dbReference type="InParanoid" id="A0A2Y9G9B7"/>
<sequence length="163" mass="18127">MRTAGRALSPDSQPEKRHHTRKNEEAAPGSLMPRAGREGDRRGPPSILRRSGPGCGSHGAEPQRTSRRVRFREPLEVTVHYIARREPTTTTTTTRAPSRPRPRGGSLLLQLSVCVLLLLLLGLVYGRAKPVALALEDLRARLLVLALRLRHTALTCWRGLLQR</sequence>
<evidence type="ECO:0000313" key="3">
    <source>
        <dbReference type="Proteomes" id="UP000248481"/>
    </source>
</evidence>
<keyword evidence="3" id="KW-1185">Reference proteome</keyword>
<dbReference type="PANTHER" id="PTHR36868:SF1">
    <property type="entry name" value="NUTRITIONALLY-REGULATED ADIPOSE AND CARDIAC ENRICHED PROTEIN HOMOLOG"/>
    <property type="match status" value="1"/>
</dbReference>
<proteinExistence type="predicted"/>
<evidence type="ECO:0000256" key="1">
    <source>
        <dbReference type="SAM" id="MobiDB-lite"/>
    </source>
</evidence>
<dbReference type="CTD" id="137373324"/>
<accession>A0A2Y9G9B7</accession>
<dbReference type="InterPro" id="IPR028114">
    <property type="entry name" value="DUF4658"/>
</dbReference>
<gene>
    <name evidence="4" type="primary">C9H14orf180</name>
</gene>
<dbReference type="Pfam" id="PF15555">
    <property type="entry name" value="DUF4658"/>
    <property type="match status" value="1"/>
</dbReference>
<feature type="transmembrane region" description="Helical" evidence="2">
    <location>
        <begin position="107"/>
        <end position="128"/>
    </location>
</feature>
<keyword evidence="2" id="KW-1133">Transmembrane helix</keyword>
<evidence type="ECO:0000313" key="4">
    <source>
        <dbReference type="RefSeq" id="XP_021535606.1"/>
    </source>
</evidence>